<evidence type="ECO:0000256" key="2">
    <source>
        <dbReference type="ARBA" id="ARBA00022723"/>
    </source>
</evidence>
<comment type="similarity">
    <text evidence="1">Belongs to the dihydropyrimidine dehydrogenase family.</text>
</comment>
<evidence type="ECO:0000256" key="1">
    <source>
        <dbReference type="ARBA" id="ARBA00010804"/>
    </source>
</evidence>
<dbReference type="Pfam" id="PF01180">
    <property type="entry name" value="DHO_dh"/>
    <property type="match status" value="1"/>
</dbReference>
<evidence type="ECO:0000256" key="8">
    <source>
        <dbReference type="ARBA" id="ARBA00047685"/>
    </source>
</evidence>
<dbReference type="InterPro" id="IPR017896">
    <property type="entry name" value="4Fe4S_Fe-S-bd"/>
</dbReference>
<dbReference type="SUPFAM" id="SSF51395">
    <property type="entry name" value="FMN-linked oxidoreductases"/>
    <property type="match status" value="1"/>
</dbReference>
<comment type="function">
    <text evidence="10">Involved in pyrimidine base degradation. Catalyzes physiologically the reduction of uracil to 5,6-dihydrouracil (DHU) by using NADH as a specific cosubstrate. It also catalyzes the reverse reaction and the reduction of thymine to 5,6-dihydrothymine (DHT).</text>
</comment>
<proteinExistence type="inferred from homology"/>
<evidence type="ECO:0000313" key="14">
    <source>
        <dbReference type="EMBL" id="MBZ1351950.1"/>
    </source>
</evidence>
<dbReference type="GO" id="GO:0004159">
    <property type="term" value="F:dihydropyrimidine dehydrogenase (NAD+) activity"/>
    <property type="evidence" value="ECO:0007669"/>
    <property type="project" value="UniProtKB-EC"/>
</dbReference>
<evidence type="ECO:0000256" key="5">
    <source>
        <dbReference type="ARBA" id="ARBA00023014"/>
    </source>
</evidence>
<evidence type="ECO:0000256" key="3">
    <source>
        <dbReference type="ARBA" id="ARBA00023002"/>
    </source>
</evidence>
<dbReference type="EC" id="1.3.1.1" evidence="12"/>
<dbReference type="GO" id="GO:0005737">
    <property type="term" value="C:cytoplasm"/>
    <property type="evidence" value="ECO:0007669"/>
    <property type="project" value="InterPro"/>
</dbReference>
<keyword evidence="4" id="KW-0408">Iron</keyword>
<dbReference type="Gene3D" id="3.30.70.20">
    <property type="match status" value="1"/>
</dbReference>
<keyword evidence="5" id="KW-0411">Iron-sulfur</keyword>
<feature type="domain" description="4Fe-4S ferredoxin-type" evidence="13">
    <location>
        <begin position="371"/>
        <end position="400"/>
    </location>
</feature>
<evidence type="ECO:0000256" key="6">
    <source>
        <dbReference type="ARBA" id="ARBA00030119"/>
    </source>
</evidence>
<comment type="catalytic activity">
    <reaction evidence="9">
        <text>5,6-dihydrouracil + NAD(+) = uracil + NADH + H(+)</text>
        <dbReference type="Rhea" id="RHEA:20189"/>
        <dbReference type="ChEBI" id="CHEBI:15378"/>
        <dbReference type="ChEBI" id="CHEBI:15901"/>
        <dbReference type="ChEBI" id="CHEBI:17568"/>
        <dbReference type="ChEBI" id="CHEBI:57540"/>
        <dbReference type="ChEBI" id="CHEBI:57945"/>
        <dbReference type="EC" id="1.3.1.1"/>
    </reaction>
</comment>
<evidence type="ECO:0000256" key="11">
    <source>
        <dbReference type="ARBA" id="ARBA00049714"/>
    </source>
</evidence>
<dbReference type="PANTHER" id="PTHR43073:SF2">
    <property type="entry name" value="DIHYDROPYRIMIDINE DEHYDROGENASE [NADP(+)]"/>
    <property type="match status" value="1"/>
</dbReference>
<accession>A0A953T3Y7</accession>
<evidence type="ECO:0000256" key="12">
    <source>
        <dbReference type="ARBA" id="ARBA00049728"/>
    </source>
</evidence>
<dbReference type="EMBL" id="JAHXRI010000025">
    <property type="protein sequence ID" value="MBZ1351950.1"/>
    <property type="molecule type" value="Genomic_DNA"/>
</dbReference>
<reference evidence="14" key="1">
    <citation type="submission" date="2021-07" db="EMBL/GenBank/DDBJ databases">
        <title>New genus and species of the family Alcaligenaceae.</title>
        <authorList>
            <person name="Hahn M.W."/>
        </authorList>
    </citation>
    <scope>NUCLEOTIDE SEQUENCE</scope>
    <source>
        <strain evidence="14">LF4-65</strain>
    </source>
</reference>
<dbReference type="InterPro" id="IPR005720">
    <property type="entry name" value="Dihydroorotate_DH_cat"/>
</dbReference>
<dbReference type="GO" id="GO:0046872">
    <property type="term" value="F:metal ion binding"/>
    <property type="evidence" value="ECO:0007669"/>
    <property type="project" value="UniProtKB-KW"/>
</dbReference>
<evidence type="ECO:0000256" key="10">
    <source>
        <dbReference type="ARBA" id="ARBA00049578"/>
    </source>
</evidence>
<dbReference type="PANTHER" id="PTHR43073">
    <property type="entry name" value="DIHYDROPYRIMIDINE DEHYDROGENASE [NADP(+)]"/>
    <property type="match status" value="1"/>
</dbReference>
<dbReference type="RefSeq" id="WP_259662356.1">
    <property type="nucleotide sequence ID" value="NZ_JAHXRI010000025.1"/>
</dbReference>
<organism evidence="14 15">
    <name type="scientific">Zwartia hollandica</name>
    <dbReference type="NCBI Taxonomy" id="324606"/>
    <lineage>
        <taxon>Bacteria</taxon>
        <taxon>Pseudomonadati</taxon>
        <taxon>Pseudomonadota</taxon>
        <taxon>Betaproteobacteria</taxon>
        <taxon>Burkholderiales</taxon>
        <taxon>Alcaligenaceae</taxon>
        <taxon>Zwartia</taxon>
    </lineage>
</organism>
<dbReference type="InterPro" id="IPR013785">
    <property type="entry name" value="Aldolase_TIM"/>
</dbReference>
<keyword evidence="2" id="KW-0479">Metal-binding</keyword>
<dbReference type="PROSITE" id="PS00198">
    <property type="entry name" value="4FE4S_FER_1"/>
    <property type="match status" value="1"/>
</dbReference>
<dbReference type="PROSITE" id="PS51379">
    <property type="entry name" value="4FE4S_FER_2"/>
    <property type="match status" value="1"/>
</dbReference>
<dbReference type="InterPro" id="IPR017900">
    <property type="entry name" value="4Fe4S_Fe_S_CS"/>
</dbReference>
<dbReference type="Proteomes" id="UP000739565">
    <property type="component" value="Unassembled WGS sequence"/>
</dbReference>
<comment type="caution">
    <text evidence="14">The sequence shown here is derived from an EMBL/GenBank/DDBJ whole genome shotgun (WGS) entry which is preliminary data.</text>
</comment>
<keyword evidence="15" id="KW-1185">Reference proteome</keyword>
<name>A0A953T3Y7_9BURK</name>
<dbReference type="GO" id="GO:0051536">
    <property type="term" value="F:iron-sulfur cluster binding"/>
    <property type="evidence" value="ECO:0007669"/>
    <property type="project" value="UniProtKB-KW"/>
</dbReference>
<comment type="subunit">
    <text evidence="11">Heterotetramer of 2 PreA and 2 PreT subunits.</text>
</comment>
<dbReference type="Gene3D" id="3.20.20.70">
    <property type="entry name" value="Aldolase class I"/>
    <property type="match status" value="1"/>
</dbReference>
<evidence type="ECO:0000256" key="9">
    <source>
        <dbReference type="ARBA" id="ARBA00048792"/>
    </source>
</evidence>
<evidence type="ECO:0000256" key="4">
    <source>
        <dbReference type="ARBA" id="ARBA00023004"/>
    </source>
</evidence>
<protein>
    <recommendedName>
        <fullName evidence="12">dihydrouracil dehydrogenase (NAD(+))</fullName>
        <ecNumber evidence="12">1.3.1.1</ecNumber>
    </recommendedName>
    <alternativeName>
        <fullName evidence="7">Dihydrothymine dehydrogenase</fullName>
    </alternativeName>
    <alternativeName>
        <fullName evidence="6">Dihydrouracil dehydrogenase</fullName>
    </alternativeName>
</protein>
<gene>
    <name evidence="14" type="ORF">KZZ10_15000</name>
</gene>
<comment type="catalytic activity">
    <reaction evidence="8">
        <text>5,6-dihydrothymine + NAD(+) = thymine + NADH + H(+)</text>
        <dbReference type="Rhea" id="RHEA:28791"/>
        <dbReference type="ChEBI" id="CHEBI:15378"/>
        <dbReference type="ChEBI" id="CHEBI:17821"/>
        <dbReference type="ChEBI" id="CHEBI:27468"/>
        <dbReference type="ChEBI" id="CHEBI:57540"/>
        <dbReference type="ChEBI" id="CHEBI:57945"/>
        <dbReference type="EC" id="1.3.1.1"/>
    </reaction>
</comment>
<evidence type="ECO:0000313" key="15">
    <source>
        <dbReference type="Proteomes" id="UP000739565"/>
    </source>
</evidence>
<evidence type="ECO:0000256" key="7">
    <source>
        <dbReference type="ARBA" id="ARBA00032722"/>
    </source>
</evidence>
<sequence>MADLSLDFCGIKFKNPVVIASIETTNSPEVIRECVDAGAGGMIIKTLTDIEDMARLTQNSKYAILNEKNEPIKGKVNKNFVFYSRSGYSSTPLREWIPHLKDLNKYAQDQGSHLIGSAGGKTMQSWIDICRTIEDCGLPMVELNFGCPHPAMMPGVHGGSMIGQEPEIAREVTARVCEAVKIPVVIKLTPDQSRVLDVARAVKEAGASAVTATNRYTGFSVDIETGLPRLGGPAGIGGVWAKALSLRWVNRIYTELGMPITGSNGIYDHRDIVEFIMTGAPLVQVGSVLMLKGIKYLPSMINGLDTFMDTHGYPDIASMTGIASRQAVKDYGEQFRKPRMHSEIASEACKNPSCTICIQTCFYDALAQGDGSVESIHANCIGCEMCTQTCPFDATTMHTTTEEQRALKEFFQIKPDVFENKKFEKGFERGIKLSKVKG</sequence>
<dbReference type="AlphaFoldDB" id="A0A953T3Y7"/>
<evidence type="ECO:0000259" key="13">
    <source>
        <dbReference type="PROSITE" id="PS51379"/>
    </source>
</evidence>
<keyword evidence="3" id="KW-0560">Oxidoreductase</keyword>
<dbReference type="SUPFAM" id="SSF54862">
    <property type="entry name" value="4Fe-4S ferredoxins"/>
    <property type="match status" value="1"/>
</dbReference>